<dbReference type="InterPro" id="IPR017853">
    <property type="entry name" value="GH"/>
</dbReference>
<sequence>MKKFIITVSVLLCLFLAFQWYDYRYGLNWRSSDQPAEIIAKTEGRQILIKKPEGYVPFEIRGVDLGVGIPGYFATDYKIDKVTYLRWFDLIQQMGANTIRVYTILGSDFYNAFYEYNQGREEPLYLIHGLWVNDYVQFSHRDAYDDAFLGTFLEDARTLINILHGKQMFSLGYGTGSGSYNHDVSPWVIGYILGVEWEPSTVAFTNQRYPSAAYHGEYFSTKPEANAFEAMLAQVGDTLARYEDQQFHCQKMIAFSNWPTTDPFDYPDLMKKMFEKFTSVDVEHIAVQSAFQVGQFASYHVYPYYPDYLGVMNRYEIGDGMEMTDQRSEQNSYYAYLKQLADYHSMPVIIAEFGVPSSRGQAKKESRGRSQGGLNETEQADALVSCYEDIMASGCAGSIVFSWQDEWFKRTWNTMAHVDLTKTPFWSDVQTNEQFFGLLAFDPGKKRSVSYPDGDLEEWQGMDPVSQTEELRIYAQYDEKYLYLMIEGTDYNPVTDRLSLGLDITPQSGSHRVLGTALNFDQPIDFYLTLRGDQAEIQVQERYEVLNAVYGSLVYGGDPYLDPPAKDSPVFKPIRLFLQEVSAYNLGLSKVWEMPATDPTGILKRGNGNPAASDFNSLTDYCFAEHAVELRLPWELLNFSNPSEMQIHDDYYEKYGIENLSISSIQVGATIKYQGEVAMSEIPLKGWGRNVSYHERLKEAYWRMQQVWAPK</sequence>
<gene>
    <name evidence="1" type="ORF">HOLDEFILI_03483</name>
</gene>
<dbReference type="eggNOG" id="COG0457">
    <property type="taxonomic scope" value="Bacteria"/>
</dbReference>
<dbReference type="OrthoDB" id="916275at2"/>
<evidence type="ECO:0000313" key="1">
    <source>
        <dbReference type="EMBL" id="EEF66353.1"/>
    </source>
</evidence>
<dbReference type="STRING" id="545696.HOLDEFILI_03483"/>
<comment type="caution">
    <text evidence="1">The sequence shown here is derived from an EMBL/GenBank/DDBJ whole genome shotgun (WGS) entry which is preliminary data.</text>
</comment>
<accession>B9YCC4</accession>
<dbReference type="HOGENOM" id="CLU_022070_0_0_9"/>
<evidence type="ECO:0008006" key="3">
    <source>
        <dbReference type="Google" id="ProtNLM"/>
    </source>
</evidence>
<organism evidence="1 2">
    <name type="scientific">Holdemania filiformis DSM 12042</name>
    <dbReference type="NCBI Taxonomy" id="545696"/>
    <lineage>
        <taxon>Bacteria</taxon>
        <taxon>Bacillati</taxon>
        <taxon>Bacillota</taxon>
        <taxon>Erysipelotrichia</taxon>
        <taxon>Erysipelotrichales</taxon>
        <taxon>Erysipelotrichaceae</taxon>
        <taxon>Holdemania</taxon>
    </lineage>
</organism>
<name>B9YCC4_9FIRM</name>
<dbReference type="SUPFAM" id="SSF51445">
    <property type="entry name" value="(Trans)glycosidases"/>
    <property type="match status" value="1"/>
</dbReference>
<reference evidence="1 2" key="2">
    <citation type="submission" date="2009-02" db="EMBL/GenBank/DDBJ databases">
        <title>Draft genome sequence of Holdemania filiformis DSM 12042.</title>
        <authorList>
            <person name="Sudarsanam P."/>
            <person name="Ley R."/>
            <person name="Guruge J."/>
            <person name="Turnbaugh P.J."/>
            <person name="Mahowald M."/>
            <person name="Liep D."/>
            <person name="Gordon J."/>
        </authorList>
    </citation>
    <scope>NUCLEOTIDE SEQUENCE [LARGE SCALE GENOMIC DNA]</scope>
    <source>
        <strain evidence="1 2">DSM 12042</strain>
    </source>
</reference>
<dbReference type="Proteomes" id="UP000005950">
    <property type="component" value="Unassembled WGS sequence"/>
</dbReference>
<protein>
    <recommendedName>
        <fullName evidence="3">Family 2 glycosyl transferase</fullName>
    </recommendedName>
</protein>
<reference evidence="1 2" key="1">
    <citation type="submission" date="2008-12" db="EMBL/GenBank/DDBJ databases">
        <authorList>
            <person name="Fulton L."/>
            <person name="Clifton S."/>
            <person name="Fulton B."/>
            <person name="Xu J."/>
            <person name="Minx P."/>
            <person name="Pepin K.H."/>
            <person name="Johnson M."/>
            <person name="Bhonagiri V."/>
            <person name="Nash W.E."/>
            <person name="Mardis E.R."/>
            <person name="Wilson R.K."/>
        </authorList>
    </citation>
    <scope>NUCLEOTIDE SEQUENCE [LARGE SCALE GENOMIC DNA]</scope>
    <source>
        <strain evidence="1 2">DSM 12042</strain>
    </source>
</reference>
<dbReference type="Gene3D" id="3.20.20.80">
    <property type="entry name" value="Glycosidases"/>
    <property type="match status" value="2"/>
</dbReference>
<dbReference type="AlphaFoldDB" id="B9YCC4"/>
<dbReference type="RefSeq" id="WP_006060635.1">
    <property type="nucleotide sequence ID" value="NZ_GG657561.1"/>
</dbReference>
<evidence type="ECO:0000313" key="2">
    <source>
        <dbReference type="Proteomes" id="UP000005950"/>
    </source>
</evidence>
<dbReference type="EMBL" id="ACCF01000219">
    <property type="protein sequence ID" value="EEF66353.1"/>
    <property type="molecule type" value="Genomic_DNA"/>
</dbReference>
<proteinExistence type="predicted"/>